<evidence type="ECO:0000256" key="4">
    <source>
        <dbReference type="ARBA" id="ARBA00023040"/>
    </source>
</evidence>
<reference evidence="11" key="1">
    <citation type="submission" date="2015-02" db="EMBL/GenBank/DDBJ databases">
        <title>Genome sequencing for Strongylocentrotus purpuratus.</title>
        <authorList>
            <person name="Murali S."/>
            <person name="Liu Y."/>
            <person name="Vee V."/>
            <person name="English A."/>
            <person name="Wang M."/>
            <person name="Skinner E."/>
            <person name="Han Y."/>
            <person name="Muzny D.M."/>
            <person name="Worley K.C."/>
            <person name="Gibbs R.A."/>
        </authorList>
    </citation>
    <scope>NUCLEOTIDE SEQUENCE</scope>
</reference>
<dbReference type="KEGG" id="spu:115927873"/>
<evidence type="ECO:0000256" key="8">
    <source>
        <dbReference type="SAM" id="Phobius"/>
    </source>
</evidence>
<keyword evidence="5 8" id="KW-0472">Membrane</keyword>
<dbReference type="InterPro" id="IPR050125">
    <property type="entry name" value="GPCR_opsins"/>
</dbReference>
<dbReference type="GeneID" id="115927873"/>
<feature type="domain" description="G-protein coupled receptors family 1 profile" evidence="9">
    <location>
        <begin position="44"/>
        <end position="261"/>
    </location>
</feature>
<dbReference type="GO" id="GO:0007186">
    <property type="term" value="P:G protein-coupled receptor signaling pathway"/>
    <property type="evidence" value="ECO:0000318"/>
    <property type="project" value="GO_Central"/>
</dbReference>
<dbReference type="PANTHER" id="PTHR24240">
    <property type="entry name" value="OPSIN"/>
    <property type="match status" value="1"/>
</dbReference>
<keyword evidence="11" id="KW-1185">Reference proteome</keyword>
<evidence type="ECO:0000256" key="3">
    <source>
        <dbReference type="ARBA" id="ARBA00022989"/>
    </source>
</evidence>
<dbReference type="CDD" id="cd00637">
    <property type="entry name" value="7tm_classA_rhodopsin-like"/>
    <property type="match status" value="1"/>
</dbReference>
<keyword evidence="6" id="KW-0675">Receptor</keyword>
<name>A0A7M7PGS0_STRPU</name>
<dbReference type="SUPFAM" id="SSF81321">
    <property type="entry name" value="Family A G protein-coupled receptor-like"/>
    <property type="match status" value="1"/>
</dbReference>
<evidence type="ECO:0000256" key="1">
    <source>
        <dbReference type="ARBA" id="ARBA00004141"/>
    </source>
</evidence>
<evidence type="ECO:0000313" key="11">
    <source>
        <dbReference type="Proteomes" id="UP000007110"/>
    </source>
</evidence>
<dbReference type="InParanoid" id="A0A7M7PGS0"/>
<comment type="subcellular location">
    <subcellularLocation>
        <location evidence="1">Membrane</location>
        <topology evidence="1">Multi-pass membrane protein</topology>
    </subcellularLocation>
</comment>
<sequence>MSILLSTPSFQTSGGVIHNPEDSAITKALESSTLIMIMLASTCLNSVTMFVILRTRSLRQTGHALLILNLCLADLGVVFLGMSFSLLSVFDGGRFVMSHPMICKYLNGFLTLTFSVTGFVLISCIAVDRLLLIVFALRFPPTRRRIYVMVAVSWLTGLSITTIRLLGTGRGFGYLPSTENCAGPYGDIIGTKRYLIIAGAVLMSMFIVVYGTITFYLWKGDQRLLRHTLARPKPVVKPKPPVGENGPNEIRMDSQVRFKVA</sequence>
<dbReference type="EnsemblMetazoa" id="XM_030994172">
    <property type="protein sequence ID" value="XP_030850032"/>
    <property type="gene ID" value="LOC115927873"/>
</dbReference>
<evidence type="ECO:0000256" key="6">
    <source>
        <dbReference type="ARBA" id="ARBA00023170"/>
    </source>
</evidence>
<proteinExistence type="predicted"/>
<evidence type="ECO:0000313" key="10">
    <source>
        <dbReference type="EnsemblMetazoa" id="XP_030850032"/>
    </source>
</evidence>
<feature type="transmembrane region" description="Helical" evidence="8">
    <location>
        <begin position="33"/>
        <end position="53"/>
    </location>
</feature>
<keyword evidence="4" id="KW-0297">G-protein coupled receptor</keyword>
<dbReference type="InterPro" id="IPR000276">
    <property type="entry name" value="GPCR_Rhodpsn"/>
</dbReference>
<feature type="transmembrane region" description="Helical" evidence="8">
    <location>
        <begin position="65"/>
        <end position="89"/>
    </location>
</feature>
<dbReference type="GO" id="GO:0007602">
    <property type="term" value="P:phototransduction"/>
    <property type="evidence" value="ECO:0000318"/>
    <property type="project" value="GO_Central"/>
</dbReference>
<keyword evidence="3 8" id="KW-1133">Transmembrane helix</keyword>
<organism evidence="10 11">
    <name type="scientific">Strongylocentrotus purpuratus</name>
    <name type="common">Purple sea urchin</name>
    <dbReference type="NCBI Taxonomy" id="7668"/>
    <lineage>
        <taxon>Eukaryota</taxon>
        <taxon>Metazoa</taxon>
        <taxon>Echinodermata</taxon>
        <taxon>Eleutherozoa</taxon>
        <taxon>Echinozoa</taxon>
        <taxon>Echinoidea</taxon>
        <taxon>Euechinoidea</taxon>
        <taxon>Echinacea</taxon>
        <taxon>Camarodonta</taxon>
        <taxon>Echinidea</taxon>
        <taxon>Strongylocentrotidae</taxon>
        <taxon>Strongylocentrotus</taxon>
    </lineage>
</organism>
<dbReference type="AlphaFoldDB" id="A0A7M7PGS0"/>
<dbReference type="GO" id="GO:0005886">
    <property type="term" value="C:plasma membrane"/>
    <property type="evidence" value="ECO:0000318"/>
    <property type="project" value="GO_Central"/>
</dbReference>
<keyword evidence="7" id="KW-0807">Transducer</keyword>
<dbReference type="GO" id="GO:0071482">
    <property type="term" value="P:cellular response to light stimulus"/>
    <property type="evidence" value="ECO:0000318"/>
    <property type="project" value="GO_Central"/>
</dbReference>
<dbReference type="Pfam" id="PF00001">
    <property type="entry name" value="7tm_1"/>
    <property type="match status" value="1"/>
</dbReference>
<dbReference type="PRINTS" id="PR00237">
    <property type="entry name" value="GPCRRHODOPSN"/>
</dbReference>
<keyword evidence="2 8" id="KW-0812">Transmembrane</keyword>
<dbReference type="PROSITE" id="PS50262">
    <property type="entry name" value="G_PROTEIN_RECEP_F1_2"/>
    <property type="match status" value="1"/>
</dbReference>
<dbReference type="Gene3D" id="1.20.1070.10">
    <property type="entry name" value="Rhodopsin 7-helix transmembrane proteins"/>
    <property type="match status" value="1"/>
</dbReference>
<evidence type="ECO:0000259" key="9">
    <source>
        <dbReference type="PROSITE" id="PS50262"/>
    </source>
</evidence>
<feature type="transmembrane region" description="Helical" evidence="8">
    <location>
        <begin position="146"/>
        <end position="167"/>
    </location>
</feature>
<evidence type="ECO:0000256" key="7">
    <source>
        <dbReference type="ARBA" id="ARBA00023224"/>
    </source>
</evidence>
<dbReference type="RefSeq" id="XP_030850032.1">
    <property type="nucleotide sequence ID" value="XM_030994172.1"/>
</dbReference>
<feature type="transmembrane region" description="Helical" evidence="8">
    <location>
        <begin position="109"/>
        <end position="134"/>
    </location>
</feature>
<reference evidence="10" key="2">
    <citation type="submission" date="2021-01" db="UniProtKB">
        <authorList>
            <consortium name="EnsemblMetazoa"/>
        </authorList>
    </citation>
    <scope>IDENTIFICATION</scope>
</reference>
<evidence type="ECO:0000256" key="2">
    <source>
        <dbReference type="ARBA" id="ARBA00022692"/>
    </source>
</evidence>
<dbReference type="GO" id="GO:0008020">
    <property type="term" value="F:G protein-coupled photoreceptor activity"/>
    <property type="evidence" value="ECO:0000318"/>
    <property type="project" value="GO_Central"/>
</dbReference>
<evidence type="ECO:0000256" key="5">
    <source>
        <dbReference type="ARBA" id="ARBA00023136"/>
    </source>
</evidence>
<protein>
    <recommendedName>
        <fullName evidence="9">G-protein coupled receptors family 1 profile domain-containing protein</fullName>
    </recommendedName>
</protein>
<feature type="transmembrane region" description="Helical" evidence="8">
    <location>
        <begin position="194"/>
        <end position="218"/>
    </location>
</feature>
<accession>A0A7M7PGS0</accession>
<dbReference type="InterPro" id="IPR017452">
    <property type="entry name" value="GPCR_Rhodpsn_7TM"/>
</dbReference>
<dbReference type="Proteomes" id="UP000007110">
    <property type="component" value="Unassembled WGS sequence"/>
</dbReference>
<dbReference type="OrthoDB" id="5977853at2759"/>